<reference evidence="7 8" key="1">
    <citation type="submission" date="2020-12" db="EMBL/GenBank/DDBJ databases">
        <title>Metabolic potential, ecology and presence of endohyphal bacteria is reflected in genomic diversity of Mucoromycotina.</title>
        <authorList>
            <person name="Muszewska A."/>
            <person name="Okrasinska A."/>
            <person name="Steczkiewicz K."/>
            <person name="Drgas O."/>
            <person name="Orlowska M."/>
            <person name="Perlinska-Lenart U."/>
            <person name="Aleksandrzak-Piekarczyk T."/>
            <person name="Szatraj K."/>
            <person name="Zielenkiewicz U."/>
            <person name="Pilsyk S."/>
            <person name="Malc E."/>
            <person name="Mieczkowski P."/>
            <person name="Kruszewska J.S."/>
            <person name="Biernat P."/>
            <person name="Pawlowska J."/>
        </authorList>
    </citation>
    <scope>NUCLEOTIDE SEQUENCE [LARGE SCALE GENOMIC DNA]</scope>
    <source>
        <strain evidence="7 8">CBS 142.35</strain>
    </source>
</reference>
<sequence>LVTGSTNSKFADVFNKVKTIHQKYGPFDVHICTGNFFAQETDESAINDLLNNKIDVPIMTYFMIGDQPIPETIQSHIDANDGEVCANLYYLGKKGTLTTANGLKIAFLSGVPDNGFTEEDVQALKSTKMPITTPPGVDILVTHLWPNGIENGSEVCQNPPTNGSTSMAQLAAALKPRYYFAAAEGTFCEREPYKNVTGFGPPDERPAEHVTRFIGLGNALNDTKQRWFYAFNMEPLAKSPANLSAIPTTATECPFTQEAISAGKKRPHPEDESGANFFWSGQQDPKRQATGGGPPKGYVCKICNEPGHFLKECPQKKAKALGPRKPADGYICKICNEPGHFIQDCPSKAQQQAQRDADKLESCWFCLANPKLEKHLIVSIGNEMYATLAKGPLVSSQDDNTVPGGGHVILVPVTHYGTLNKVPPETKPQLDNEIKNYKNALQSLYAEYGQNMLVFELSRNSFMGHAHLQIIPIPKEKTDAIEEIAQQAAKQEGFELTDQLPTNPDINYFKLELPNGKSLVHIIQPRERFNLQFGRLVASKVLGHPEREDWKTCKQTMDEEKEDTKAFKDAFKKYDPALK</sequence>
<keyword evidence="1" id="KW-0479">Metal-binding</keyword>
<accession>A0A8H7RWJ9</accession>
<dbReference type="InterPro" id="IPR006768">
    <property type="entry name" value="Cwf19-like_C_dom-1"/>
</dbReference>
<feature type="domain" description="CCHC-type" evidence="6">
    <location>
        <begin position="300"/>
        <end position="315"/>
    </location>
</feature>
<dbReference type="InterPro" id="IPR036875">
    <property type="entry name" value="Znf_CCHC_sf"/>
</dbReference>
<name>A0A8H7RWJ9_9FUNG</name>
<dbReference type="Pfam" id="PF13696">
    <property type="entry name" value="zf-CCHC_2"/>
    <property type="match status" value="2"/>
</dbReference>
<dbReference type="Gene3D" id="4.10.60.10">
    <property type="entry name" value="Zinc finger, CCHC-type"/>
    <property type="match status" value="2"/>
</dbReference>
<dbReference type="GO" id="GO:0008270">
    <property type="term" value="F:zinc ion binding"/>
    <property type="evidence" value="ECO:0007669"/>
    <property type="project" value="UniProtKB-KW"/>
</dbReference>
<dbReference type="GO" id="GO:0061632">
    <property type="term" value="F:RNA lariat debranching enzyme activator activity"/>
    <property type="evidence" value="ECO:0007669"/>
    <property type="project" value="TreeGrafter"/>
</dbReference>
<dbReference type="InterPro" id="IPR006767">
    <property type="entry name" value="Cwf19-like_C_dom-2"/>
</dbReference>
<dbReference type="CDD" id="cd07380">
    <property type="entry name" value="MPP_CWF19_N"/>
    <property type="match status" value="1"/>
</dbReference>
<dbReference type="InterPro" id="IPR025829">
    <property type="entry name" value="Zn_knuckle_CX2CX3GHX4C"/>
</dbReference>
<dbReference type="Gene3D" id="3.30.428.10">
    <property type="entry name" value="HIT-like"/>
    <property type="match status" value="1"/>
</dbReference>
<dbReference type="GO" id="GO:0000398">
    <property type="term" value="P:mRNA splicing, via spliceosome"/>
    <property type="evidence" value="ECO:0007669"/>
    <property type="project" value="TreeGrafter"/>
</dbReference>
<dbReference type="SUPFAM" id="SSF54197">
    <property type="entry name" value="HIT-like"/>
    <property type="match status" value="1"/>
</dbReference>
<keyword evidence="3" id="KW-0862">Zinc</keyword>
<dbReference type="GO" id="GO:0003676">
    <property type="term" value="F:nucleic acid binding"/>
    <property type="evidence" value="ECO:0007669"/>
    <property type="project" value="InterPro"/>
</dbReference>
<dbReference type="PANTHER" id="PTHR12072">
    <property type="entry name" value="CWF19, CELL CYCLE CONTROL PROTEIN"/>
    <property type="match status" value="1"/>
</dbReference>
<keyword evidence="2 4" id="KW-0863">Zinc-finger</keyword>
<dbReference type="SMART" id="SM00343">
    <property type="entry name" value="ZnF_C2HC"/>
    <property type="match status" value="2"/>
</dbReference>
<gene>
    <name evidence="7" type="ORF">INT45_006724</name>
</gene>
<feature type="region of interest" description="Disordered" evidence="5">
    <location>
        <begin position="263"/>
        <end position="292"/>
    </location>
</feature>
<dbReference type="PANTHER" id="PTHR12072:SF4">
    <property type="entry name" value="CWF19-LIKE PROTEIN 1"/>
    <property type="match status" value="1"/>
</dbReference>
<dbReference type="Proteomes" id="UP000646827">
    <property type="component" value="Unassembled WGS sequence"/>
</dbReference>
<dbReference type="Pfam" id="PF04677">
    <property type="entry name" value="CwfJ_C_1"/>
    <property type="match status" value="1"/>
</dbReference>
<evidence type="ECO:0000256" key="5">
    <source>
        <dbReference type="SAM" id="MobiDB-lite"/>
    </source>
</evidence>
<dbReference type="InterPro" id="IPR036265">
    <property type="entry name" value="HIT-like_sf"/>
</dbReference>
<evidence type="ECO:0000256" key="4">
    <source>
        <dbReference type="PROSITE-ProRule" id="PRU00047"/>
    </source>
</evidence>
<dbReference type="EMBL" id="JAEPRB010000289">
    <property type="protein sequence ID" value="KAG2217557.1"/>
    <property type="molecule type" value="Genomic_DNA"/>
</dbReference>
<comment type="caution">
    <text evidence="7">The sequence shown here is derived from an EMBL/GenBank/DDBJ whole genome shotgun (WGS) entry which is preliminary data.</text>
</comment>
<keyword evidence="8" id="KW-1185">Reference proteome</keyword>
<protein>
    <recommendedName>
        <fullName evidence="6">CCHC-type domain-containing protein</fullName>
    </recommendedName>
</protein>
<organism evidence="7 8">
    <name type="scientific">Circinella minor</name>
    <dbReference type="NCBI Taxonomy" id="1195481"/>
    <lineage>
        <taxon>Eukaryota</taxon>
        <taxon>Fungi</taxon>
        <taxon>Fungi incertae sedis</taxon>
        <taxon>Mucoromycota</taxon>
        <taxon>Mucoromycotina</taxon>
        <taxon>Mucoromycetes</taxon>
        <taxon>Mucorales</taxon>
        <taxon>Lichtheimiaceae</taxon>
        <taxon>Circinella</taxon>
    </lineage>
</organism>
<dbReference type="OrthoDB" id="444325at2759"/>
<evidence type="ECO:0000256" key="1">
    <source>
        <dbReference type="ARBA" id="ARBA00022723"/>
    </source>
</evidence>
<dbReference type="PROSITE" id="PS50158">
    <property type="entry name" value="ZF_CCHC"/>
    <property type="match status" value="2"/>
</dbReference>
<dbReference type="SUPFAM" id="SSF57756">
    <property type="entry name" value="Retrovirus zinc finger-like domains"/>
    <property type="match status" value="1"/>
</dbReference>
<dbReference type="GO" id="GO:0071014">
    <property type="term" value="C:post-mRNA release spliceosomal complex"/>
    <property type="evidence" value="ECO:0007669"/>
    <property type="project" value="TreeGrafter"/>
</dbReference>
<evidence type="ECO:0000313" key="8">
    <source>
        <dbReference type="Proteomes" id="UP000646827"/>
    </source>
</evidence>
<evidence type="ECO:0000256" key="3">
    <source>
        <dbReference type="ARBA" id="ARBA00022833"/>
    </source>
</evidence>
<feature type="domain" description="CCHC-type" evidence="6">
    <location>
        <begin position="332"/>
        <end position="347"/>
    </location>
</feature>
<dbReference type="InterPro" id="IPR001878">
    <property type="entry name" value="Znf_CCHC"/>
</dbReference>
<evidence type="ECO:0000313" key="7">
    <source>
        <dbReference type="EMBL" id="KAG2217557.1"/>
    </source>
</evidence>
<dbReference type="AlphaFoldDB" id="A0A8H7RWJ9"/>
<dbReference type="InterPro" id="IPR040194">
    <property type="entry name" value="Cwf19-like"/>
</dbReference>
<evidence type="ECO:0000259" key="6">
    <source>
        <dbReference type="PROSITE" id="PS50158"/>
    </source>
</evidence>
<dbReference type="Pfam" id="PF04676">
    <property type="entry name" value="CwfJ_C_2"/>
    <property type="match status" value="1"/>
</dbReference>
<feature type="non-terminal residue" evidence="7">
    <location>
        <position position="1"/>
    </location>
</feature>
<evidence type="ECO:0000256" key="2">
    <source>
        <dbReference type="ARBA" id="ARBA00022771"/>
    </source>
</evidence>
<proteinExistence type="predicted"/>